<reference evidence="1 2" key="1">
    <citation type="submission" date="2018-10" db="EMBL/GenBank/DDBJ databases">
        <title>Co-occurring genomic capacity for anaerobic methane metabolism and dissimilatory sulfite reduction discovered in the Korarchaeota.</title>
        <authorList>
            <person name="Mckay L.J."/>
            <person name="Dlakic M."/>
            <person name="Fields M.W."/>
            <person name="Delmont T.O."/>
            <person name="Eren A.M."/>
            <person name="Jay Z.J."/>
            <person name="Klingelsmith K.B."/>
            <person name="Rusch D.B."/>
            <person name="Inskeep W.P."/>
        </authorList>
    </citation>
    <scope>NUCLEOTIDE SEQUENCE [LARGE SCALE GENOMIC DNA]</scope>
    <source>
        <strain evidence="1 2">MDKW</strain>
    </source>
</reference>
<proteinExistence type="predicted"/>
<dbReference type="Proteomes" id="UP000277582">
    <property type="component" value="Unassembled WGS sequence"/>
</dbReference>
<dbReference type="OrthoDB" id="27722at2157"/>
<evidence type="ECO:0000313" key="1">
    <source>
        <dbReference type="EMBL" id="RSN77478.1"/>
    </source>
</evidence>
<dbReference type="EMBL" id="RCOS01000032">
    <property type="protein sequence ID" value="RSN77478.1"/>
    <property type="molecule type" value="Genomic_DNA"/>
</dbReference>
<organism evidence="1 2">
    <name type="scientific">Candidatus Methanodesulfokora washburnensis</name>
    <dbReference type="NCBI Taxonomy" id="2478471"/>
    <lineage>
        <taxon>Archaea</taxon>
        <taxon>Thermoproteota</taxon>
        <taxon>Candidatus Korarchaeia</taxon>
        <taxon>Candidatus Korarchaeia incertae sedis</taxon>
        <taxon>Candidatus Methanodesulfokora</taxon>
    </lineage>
</organism>
<gene>
    <name evidence="1" type="ORF">D6D85_02565</name>
</gene>
<sequence>MDKLEEEDPEVEKLGLRDRYGARERYLHEMTFYDGIIDPDMLRREMEKVKKFIEDVQRIISSRSRG</sequence>
<keyword evidence="2" id="KW-1185">Reference proteome</keyword>
<evidence type="ECO:0000313" key="2">
    <source>
        <dbReference type="Proteomes" id="UP000277582"/>
    </source>
</evidence>
<evidence type="ECO:0008006" key="3">
    <source>
        <dbReference type="Google" id="ProtNLM"/>
    </source>
</evidence>
<comment type="caution">
    <text evidence="1">The sequence shown here is derived from an EMBL/GenBank/DDBJ whole genome shotgun (WGS) entry which is preliminary data.</text>
</comment>
<name>A0A3R9R210_9CREN</name>
<accession>A0A3R9R210</accession>
<dbReference type="AlphaFoldDB" id="A0A3R9R210"/>
<dbReference type="Gene3D" id="1.20.120.330">
    <property type="entry name" value="Nucleotidyltransferases domain 2"/>
    <property type="match status" value="1"/>
</dbReference>
<protein>
    <recommendedName>
        <fullName evidence="3">HEPN domain-containing protein</fullName>
    </recommendedName>
</protein>